<dbReference type="EMBL" id="OMOF01000045">
    <property type="protein sequence ID" value="SPF34638.1"/>
    <property type="molecule type" value="Genomic_DNA"/>
</dbReference>
<sequence length="834" mass="94509">MQEKYLFSEIESKWQKYWEENKAYKTEEESPKPKYYALAMFPYPSGNLHMGHVRNYSIADVIARFKRMKGYNVLHPIGWDSFGLPAENAAIKHQTPPADWTWKNIANMRRQLQEMGLSYDWDREVATCHPGYYKWTQWLFLEFHKHGLVYKKKAAVNWCPSCATVLANEQVVEGGCERCDTLVTKKNLEQWFFKITDYAETLLQDLDKLPGWPEKVKTMQRNWIGRSEGVEVQFALAESPDKISVYTTRIDTLYGVSYVVLAPEHPLVLKLVGGTNYEADVRAFIKKMNGLNEIARTSTEAEKEGLFIGAYCLNPLSGKKVPIWIANYVLLEYGTGAVMGVPAHDERDFEFATKYSLEINSVIVPHGSAPEGKDQSLKAAYTGEGIMVNSDSFDGLDSNEGLERIADEAVRRGMGQRKVNFRLRDWLISRQRYWGTPIPMVYCDSCGTVPVPEEQLPVLLPPDVVFKAGENPLASSPSFTETSCPKCGGGARRETDTMDTFVCSSWYYLRYTDPRNPEAPFSQATVDQWMNVDQYVGGVEHAILHLLYARFFTKALRDFGYLKADEPFQNLLTQGMVCMDGSKMSKSKGNIVSPEVILANYGADTARLFILFAAPPERDLEWSDQGVEGCYRFLNRVWRLVAQYEPVIKEARSHTLVSTDLVGDWGNLDAVSKELRRHTHTAIQRVTIDIGTRYNFNTAISTIMEWVNAVYIYKEQPTAVAAVGREAVEAILILLAPFAPHITEELWREIGHTESIHKQPWPEVDEAALVQDEMTVILQVNGKVRDRVIVPADISKAELEKMVLAQPKVVEWTQGKAIVKVITVPGKLVNLVVK</sequence>
<evidence type="ECO:0000256" key="7">
    <source>
        <dbReference type="ARBA" id="ARBA00023146"/>
    </source>
</evidence>
<keyword evidence="5 9" id="KW-0067">ATP-binding</keyword>
<proteinExistence type="inferred from homology"/>
<reference evidence="16" key="1">
    <citation type="submission" date="2018-02" db="EMBL/GenBank/DDBJ databases">
        <authorList>
            <person name="Hausmann B."/>
        </authorList>
    </citation>
    <scope>NUCLEOTIDE SEQUENCE [LARGE SCALE GENOMIC DNA]</scope>
    <source>
        <strain evidence="16">Peat soil MAG SbF1</strain>
    </source>
</reference>
<evidence type="ECO:0000256" key="6">
    <source>
        <dbReference type="ARBA" id="ARBA00022917"/>
    </source>
</evidence>
<dbReference type="NCBIfam" id="TIGR00396">
    <property type="entry name" value="leuS_bact"/>
    <property type="match status" value="1"/>
</dbReference>
<feature type="short sequence motif" description="'HIGH' region" evidence="9">
    <location>
        <begin position="42"/>
        <end position="52"/>
    </location>
</feature>
<dbReference type="PANTHER" id="PTHR43740">
    <property type="entry name" value="LEUCYL-TRNA SYNTHETASE"/>
    <property type="match status" value="1"/>
</dbReference>
<dbReference type="GO" id="GO:0006429">
    <property type="term" value="P:leucyl-tRNA aminoacylation"/>
    <property type="evidence" value="ECO:0007669"/>
    <property type="project" value="UniProtKB-UniRule"/>
</dbReference>
<dbReference type="Pfam" id="PF00133">
    <property type="entry name" value="tRNA-synt_1"/>
    <property type="match status" value="1"/>
</dbReference>
<evidence type="ECO:0000313" key="15">
    <source>
        <dbReference type="EMBL" id="SPF34638.1"/>
    </source>
</evidence>
<dbReference type="PANTHER" id="PTHR43740:SF2">
    <property type="entry name" value="LEUCINE--TRNA LIGASE, MITOCHONDRIAL"/>
    <property type="match status" value="1"/>
</dbReference>
<dbReference type="InterPro" id="IPR013155">
    <property type="entry name" value="M/V/L/I-tRNA-synth_anticd-bd"/>
</dbReference>
<comment type="subcellular location">
    <subcellularLocation>
        <location evidence="9">Cytoplasm</location>
    </subcellularLocation>
</comment>
<dbReference type="AlphaFoldDB" id="A0A2U3K4S9"/>
<dbReference type="GO" id="GO:0005829">
    <property type="term" value="C:cytosol"/>
    <property type="evidence" value="ECO:0007669"/>
    <property type="project" value="TreeGrafter"/>
</dbReference>
<evidence type="ECO:0000256" key="9">
    <source>
        <dbReference type="HAMAP-Rule" id="MF_00049"/>
    </source>
</evidence>
<evidence type="ECO:0000259" key="11">
    <source>
        <dbReference type="Pfam" id="PF00133"/>
    </source>
</evidence>
<dbReference type="GO" id="GO:0004823">
    <property type="term" value="F:leucine-tRNA ligase activity"/>
    <property type="evidence" value="ECO:0007669"/>
    <property type="project" value="UniProtKB-UniRule"/>
</dbReference>
<dbReference type="InterPro" id="IPR015413">
    <property type="entry name" value="Methionyl/Leucyl_tRNA_Synth"/>
</dbReference>
<evidence type="ECO:0000256" key="2">
    <source>
        <dbReference type="ARBA" id="ARBA00022490"/>
    </source>
</evidence>
<dbReference type="InterPro" id="IPR002302">
    <property type="entry name" value="Leu-tRNA-ligase"/>
</dbReference>
<feature type="short sequence motif" description="'KMSKS' region" evidence="9">
    <location>
        <begin position="583"/>
        <end position="587"/>
    </location>
</feature>
<feature type="domain" description="Aminoacyl-tRNA synthetase class Ia" evidence="11">
    <location>
        <begin position="423"/>
        <end position="623"/>
    </location>
</feature>
<dbReference type="EC" id="6.1.1.4" evidence="9"/>
<protein>
    <recommendedName>
        <fullName evidence="9">Leucine--tRNA ligase</fullName>
        <ecNumber evidence="9">6.1.1.4</ecNumber>
    </recommendedName>
    <alternativeName>
        <fullName evidence="9">Leucyl-tRNA synthetase</fullName>
        <shortName evidence="9">LeuRS</shortName>
    </alternativeName>
</protein>
<dbReference type="Proteomes" id="UP000238916">
    <property type="component" value="Unassembled WGS sequence"/>
</dbReference>
<dbReference type="FunFam" id="1.10.730.10:FF:000011">
    <property type="entry name" value="Leucine--tRNA ligase chloroplastic/mitochondrial"/>
    <property type="match status" value="1"/>
</dbReference>
<feature type="domain" description="Methionyl/Valyl/Leucyl/Isoleucyl-tRNA synthetase anticodon-binding" evidence="12">
    <location>
        <begin position="673"/>
        <end position="795"/>
    </location>
</feature>
<dbReference type="InterPro" id="IPR009008">
    <property type="entry name" value="Val/Leu/Ile-tRNA-synth_edit"/>
</dbReference>
<dbReference type="CDD" id="cd07958">
    <property type="entry name" value="Anticodon_Ia_Leu_BEm"/>
    <property type="match status" value="1"/>
</dbReference>
<keyword evidence="4 9" id="KW-0547">Nucleotide-binding</keyword>
<dbReference type="GO" id="GO:0005524">
    <property type="term" value="F:ATP binding"/>
    <property type="evidence" value="ECO:0007669"/>
    <property type="project" value="UniProtKB-UniRule"/>
</dbReference>
<keyword evidence="7 9" id="KW-0030">Aminoacyl-tRNA synthetase</keyword>
<dbReference type="FunFam" id="3.40.50.620:FF:000003">
    <property type="entry name" value="Leucine--tRNA ligase"/>
    <property type="match status" value="1"/>
</dbReference>
<dbReference type="HAMAP" id="MF_00049_B">
    <property type="entry name" value="Leu_tRNA_synth_B"/>
    <property type="match status" value="1"/>
</dbReference>
<dbReference type="Gene3D" id="3.40.50.620">
    <property type="entry name" value="HUPs"/>
    <property type="match status" value="2"/>
</dbReference>
<dbReference type="Pfam" id="PF08264">
    <property type="entry name" value="Anticodon_1"/>
    <property type="match status" value="1"/>
</dbReference>
<dbReference type="InterPro" id="IPR025709">
    <property type="entry name" value="Leu_tRNA-synth_edit"/>
</dbReference>
<gene>
    <name evidence="9 15" type="primary">leuS</name>
    <name evidence="15" type="ORF">SBF1_1390001</name>
</gene>
<feature type="domain" description="Leucyl-tRNA synthetase editing" evidence="14">
    <location>
        <begin position="221"/>
        <end position="408"/>
    </location>
</feature>
<dbReference type="PRINTS" id="PR00985">
    <property type="entry name" value="TRNASYNTHLEU"/>
</dbReference>
<evidence type="ECO:0000256" key="1">
    <source>
        <dbReference type="ARBA" id="ARBA00005594"/>
    </source>
</evidence>
<dbReference type="GO" id="GO:0002161">
    <property type="term" value="F:aminoacyl-tRNA deacylase activity"/>
    <property type="evidence" value="ECO:0007669"/>
    <property type="project" value="InterPro"/>
</dbReference>
<comment type="catalytic activity">
    <reaction evidence="8 9">
        <text>tRNA(Leu) + L-leucine + ATP = L-leucyl-tRNA(Leu) + AMP + diphosphate</text>
        <dbReference type="Rhea" id="RHEA:11688"/>
        <dbReference type="Rhea" id="RHEA-COMP:9613"/>
        <dbReference type="Rhea" id="RHEA-COMP:9622"/>
        <dbReference type="ChEBI" id="CHEBI:30616"/>
        <dbReference type="ChEBI" id="CHEBI:33019"/>
        <dbReference type="ChEBI" id="CHEBI:57427"/>
        <dbReference type="ChEBI" id="CHEBI:78442"/>
        <dbReference type="ChEBI" id="CHEBI:78494"/>
        <dbReference type="ChEBI" id="CHEBI:456215"/>
        <dbReference type="EC" id="6.1.1.4"/>
    </reaction>
</comment>
<dbReference type="OrthoDB" id="9810365at2"/>
<keyword evidence="6 9" id="KW-0648">Protein biosynthesis</keyword>
<dbReference type="FunFam" id="3.40.50.620:FF:000056">
    <property type="entry name" value="Leucine--tRNA ligase"/>
    <property type="match status" value="1"/>
</dbReference>
<comment type="similarity">
    <text evidence="1 9 10">Belongs to the class-I aminoacyl-tRNA synthetase family.</text>
</comment>
<keyword evidence="3 9" id="KW-0436">Ligase</keyword>
<name>A0A2U3K4S9_9FIRM</name>
<dbReference type="SUPFAM" id="SSF52374">
    <property type="entry name" value="Nucleotidylyl transferase"/>
    <property type="match status" value="1"/>
</dbReference>
<dbReference type="InterPro" id="IPR002300">
    <property type="entry name" value="aa-tRNA-synth_Ia"/>
</dbReference>
<dbReference type="CDD" id="cd00812">
    <property type="entry name" value="LeuRS_core"/>
    <property type="match status" value="1"/>
</dbReference>
<dbReference type="Pfam" id="PF13603">
    <property type="entry name" value="tRNA-synt_1_2"/>
    <property type="match status" value="1"/>
</dbReference>
<dbReference type="InterPro" id="IPR009080">
    <property type="entry name" value="tRNAsynth_Ia_anticodon-bd"/>
</dbReference>
<organism evidence="15 16">
    <name type="scientific">Candidatus Desulfosporosinus infrequens</name>
    <dbReference type="NCBI Taxonomy" id="2043169"/>
    <lineage>
        <taxon>Bacteria</taxon>
        <taxon>Bacillati</taxon>
        <taxon>Bacillota</taxon>
        <taxon>Clostridia</taxon>
        <taxon>Eubacteriales</taxon>
        <taxon>Desulfitobacteriaceae</taxon>
        <taxon>Desulfosporosinus</taxon>
    </lineage>
</organism>
<dbReference type="Gene3D" id="1.10.730.10">
    <property type="entry name" value="Isoleucyl-tRNA Synthetase, Domain 1"/>
    <property type="match status" value="1"/>
</dbReference>
<feature type="domain" description="Methionyl/Leucyl tRNA synthetase" evidence="13">
    <location>
        <begin position="40"/>
        <end position="180"/>
    </location>
</feature>
<evidence type="ECO:0000256" key="4">
    <source>
        <dbReference type="ARBA" id="ARBA00022741"/>
    </source>
</evidence>
<evidence type="ECO:0000256" key="10">
    <source>
        <dbReference type="RuleBase" id="RU363035"/>
    </source>
</evidence>
<dbReference type="Gene3D" id="3.10.20.590">
    <property type="match status" value="1"/>
</dbReference>
<dbReference type="PROSITE" id="PS00178">
    <property type="entry name" value="AA_TRNA_LIGASE_I"/>
    <property type="match status" value="1"/>
</dbReference>
<dbReference type="InterPro" id="IPR014729">
    <property type="entry name" value="Rossmann-like_a/b/a_fold"/>
</dbReference>
<accession>A0A2U3K4S9</accession>
<evidence type="ECO:0000259" key="12">
    <source>
        <dbReference type="Pfam" id="PF08264"/>
    </source>
</evidence>
<evidence type="ECO:0000259" key="13">
    <source>
        <dbReference type="Pfam" id="PF09334"/>
    </source>
</evidence>
<evidence type="ECO:0000256" key="5">
    <source>
        <dbReference type="ARBA" id="ARBA00022840"/>
    </source>
</evidence>
<dbReference type="SUPFAM" id="SSF47323">
    <property type="entry name" value="Anticodon-binding domain of a subclass of class I aminoacyl-tRNA synthetases"/>
    <property type="match status" value="1"/>
</dbReference>
<keyword evidence="2 9" id="KW-0963">Cytoplasm</keyword>
<feature type="binding site" evidence="9">
    <location>
        <position position="586"/>
    </location>
    <ligand>
        <name>ATP</name>
        <dbReference type="ChEBI" id="CHEBI:30616"/>
    </ligand>
</feature>
<evidence type="ECO:0000256" key="3">
    <source>
        <dbReference type="ARBA" id="ARBA00022598"/>
    </source>
</evidence>
<evidence type="ECO:0000313" key="16">
    <source>
        <dbReference type="Proteomes" id="UP000238916"/>
    </source>
</evidence>
<evidence type="ECO:0000256" key="8">
    <source>
        <dbReference type="ARBA" id="ARBA00047469"/>
    </source>
</evidence>
<dbReference type="Pfam" id="PF09334">
    <property type="entry name" value="tRNA-synt_1g"/>
    <property type="match status" value="1"/>
</dbReference>
<evidence type="ECO:0000259" key="14">
    <source>
        <dbReference type="Pfam" id="PF13603"/>
    </source>
</evidence>
<dbReference type="InterPro" id="IPR001412">
    <property type="entry name" value="aa-tRNA-synth_I_CS"/>
</dbReference>
<dbReference type="SUPFAM" id="SSF50677">
    <property type="entry name" value="ValRS/IleRS/LeuRS editing domain"/>
    <property type="match status" value="1"/>
</dbReference>